<keyword evidence="9 11" id="KW-0472">Membrane</keyword>
<feature type="domain" description="ABC transmembrane type-1" evidence="13">
    <location>
        <begin position="361"/>
        <end position="574"/>
    </location>
</feature>
<evidence type="ECO:0000256" key="4">
    <source>
        <dbReference type="ARBA" id="ARBA00022475"/>
    </source>
</evidence>
<evidence type="ECO:0000256" key="1">
    <source>
        <dbReference type="ARBA" id="ARBA00004651"/>
    </source>
</evidence>
<evidence type="ECO:0000256" key="11">
    <source>
        <dbReference type="SAM" id="Phobius"/>
    </source>
</evidence>
<feature type="transmembrane region" description="Helical" evidence="11">
    <location>
        <begin position="189"/>
        <end position="210"/>
    </location>
</feature>
<reference evidence="14" key="2">
    <citation type="journal article" date="2016" name="Fungal Biol.">
        <title>Ochratoxin A production by Penicillium thymicola.</title>
        <authorList>
            <person name="Nguyen H.D.T."/>
            <person name="McMullin D.R."/>
            <person name="Ponomareva E."/>
            <person name="Riley R."/>
            <person name="Pomraning K.R."/>
            <person name="Baker S.E."/>
            <person name="Seifert K.A."/>
        </authorList>
    </citation>
    <scope>NUCLEOTIDE SEQUENCE</scope>
    <source>
        <strain evidence="14">DAOM 180753</strain>
    </source>
</reference>
<feature type="transmembrane region" description="Helical" evidence="11">
    <location>
        <begin position="1141"/>
        <end position="1161"/>
    </location>
</feature>
<comment type="similarity">
    <text evidence="2">Belongs to the ABC transporter superfamily. ABCC family. Conjugate transporter (TC 3.A.1.208) subfamily.</text>
</comment>
<dbReference type="Pfam" id="PF00005">
    <property type="entry name" value="ABC_tran"/>
    <property type="match status" value="2"/>
</dbReference>
<dbReference type="SUPFAM" id="SSF90123">
    <property type="entry name" value="ABC transporter transmembrane region"/>
    <property type="match status" value="2"/>
</dbReference>
<evidence type="ECO:0000256" key="9">
    <source>
        <dbReference type="ARBA" id="ARBA00023136"/>
    </source>
</evidence>
<feature type="transmembrane region" description="Helical" evidence="11">
    <location>
        <begin position="933"/>
        <end position="958"/>
    </location>
</feature>
<evidence type="ECO:0000259" key="12">
    <source>
        <dbReference type="PROSITE" id="PS50893"/>
    </source>
</evidence>
<feature type="transmembrane region" description="Helical" evidence="11">
    <location>
        <begin position="892"/>
        <end position="913"/>
    </location>
</feature>
<feature type="transmembrane region" description="Helical" evidence="11">
    <location>
        <begin position="1034"/>
        <end position="1052"/>
    </location>
</feature>
<feature type="transmembrane region" description="Helical" evidence="11">
    <location>
        <begin position="1106"/>
        <end position="1135"/>
    </location>
</feature>
<dbReference type="InterPro" id="IPR011527">
    <property type="entry name" value="ABC1_TM_dom"/>
</dbReference>
<evidence type="ECO:0000256" key="7">
    <source>
        <dbReference type="ARBA" id="ARBA00022840"/>
    </source>
</evidence>
<dbReference type="InterPro" id="IPR050173">
    <property type="entry name" value="ABC_transporter_C-like"/>
</dbReference>
<protein>
    <recommendedName>
        <fullName evidence="16">P-loop containing nucleoside triphosphate hydrolase protein</fullName>
    </recommendedName>
</protein>
<keyword evidence="4" id="KW-1003">Cell membrane</keyword>
<comment type="caution">
    <text evidence="14">The sequence shown here is derived from an EMBL/GenBank/DDBJ whole genome shotgun (WGS) entry which is preliminary data.</text>
</comment>
<feature type="transmembrane region" description="Helical" evidence="11">
    <location>
        <begin position="512"/>
        <end position="539"/>
    </location>
</feature>
<dbReference type="InterPro" id="IPR027417">
    <property type="entry name" value="P-loop_NTPase"/>
</dbReference>
<feature type="transmembrane region" description="Helical" evidence="11">
    <location>
        <begin position="545"/>
        <end position="563"/>
    </location>
</feature>
<dbReference type="FunFam" id="3.40.50.300:FF:002145">
    <property type="entry name" value="ABC transporter (MsbA subfamily)"/>
    <property type="match status" value="1"/>
</dbReference>
<feature type="domain" description="ABC transmembrane type-1" evidence="13">
    <location>
        <begin position="893"/>
        <end position="1137"/>
    </location>
</feature>
<proteinExistence type="inferred from homology"/>
<dbReference type="InterPro" id="IPR036640">
    <property type="entry name" value="ABC1_TM_sf"/>
</dbReference>
<dbReference type="PANTHER" id="PTHR24223">
    <property type="entry name" value="ATP-BINDING CASSETTE SUB-FAMILY C"/>
    <property type="match status" value="1"/>
</dbReference>
<dbReference type="SMART" id="SM00382">
    <property type="entry name" value="AAA"/>
    <property type="match status" value="2"/>
</dbReference>
<dbReference type="InterPro" id="IPR044726">
    <property type="entry name" value="ABCC_6TM_D2"/>
</dbReference>
<dbReference type="InterPro" id="IPR003439">
    <property type="entry name" value="ABC_transporter-like_ATP-bd"/>
</dbReference>
<dbReference type="Gene3D" id="1.20.1560.10">
    <property type="entry name" value="ABC transporter type 1, transmembrane domain"/>
    <property type="match status" value="2"/>
</dbReference>
<feature type="transmembrane region" description="Helical" evidence="11">
    <location>
        <begin position="130"/>
        <end position="150"/>
    </location>
</feature>
<organism evidence="14 15">
    <name type="scientific">Penicillium thymicola</name>
    <dbReference type="NCBI Taxonomy" id="293382"/>
    <lineage>
        <taxon>Eukaryota</taxon>
        <taxon>Fungi</taxon>
        <taxon>Dikarya</taxon>
        <taxon>Ascomycota</taxon>
        <taxon>Pezizomycotina</taxon>
        <taxon>Eurotiomycetes</taxon>
        <taxon>Eurotiomycetidae</taxon>
        <taxon>Eurotiales</taxon>
        <taxon>Aspergillaceae</taxon>
        <taxon>Penicillium</taxon>
    </lineage>
</organism>
<gene>
    <name evidence="14" type="ORF">VN97_g11747</name>
</gene>
<dbReference type="GO" id="GO:0016887">
    <property type="term" value="F:ATP hydrolysis activity"/>
    <property type="evidence" value="ECO:0007669"/>
    <property type="project" value="InterPro"/>
</dbReference>
<dbReference type="PROSITE" id="PS00211">
    <property type="entry name" value="ABC_TRANSPORTER_1"/>
    <property type="match status" value="1"/>
</dbReference>
<dbReference type="GO" id="GO:0005886">
    <property type="term" value="C:plasma membrane"/>
    <property type="evidence" value="ECO:0007669"/>
    <property type="project" value="UniProtKB-SubCell"/>
</dbReference>
<dbReference type="PROSITE" id="PS50893">
    <property type="entry name" value="ABC_TRANSPORTER_2"/>
    <property type="match status" value="2"/>
</dbReference>
<dbReference type="CDD" id="cd18580">
    <property type="entry name" value="ABC_6TM_ABCC_D2"/>
    <property type="match status" value="1"/>
</dbReference>
<evidence type="ECO:0000256" key="6">
    <source>
        <dbReference type="ARBA" id="ARBA00022741"/>
    </source>
</evidence>
<comment type="subcellular location">
    <subcellularLocation>
        <location evidence="1">Cell membrane</location>
        <topology evidence="1">Multi-pass membrane protein</topology>
    </subcellularLocation>
</comment>
<evidence type="ECO:0000256" key="5">
    <source>
        <dbReference type="ARBA" id="ARBA00022692"/>
    </source>
</evidence>
<keyword evidence="10" id="KW-0325">Glycoprotein</keyword>
<dbReference type="GO" id="GO:0140359">
    <property type="term" value="F:ABC-type transporter activity"/>
    <property type="evidence" value="ECO:0007669"/>
    <property type="project" value="InterPro"/>
</dbReference>
<keyword evidence="7" id="KW-0067">ATP-binding</keyword>
<evidence type="ECO:0000259" key="13">
    <source>
        <dbReference type="PROSITE" id="PS50929"/>
    </source>
</evidence>
<dbReference type="Proteomes" id="UP001227192">
    <property type="component" value="Unassembled WGS sequence"/>
</dbReference>
<dbReference type="Gene3D" id="3.40.50.300">
    <property type="entry name" value="P-loop containing nucleotide triphosphate hydrolases"/>
    <property type="match status" value="2"/>
</dbReference>
<feature type="transmembrane region" description="Helical" evidence="11">
    <location>
        <begin position="103"/>
        <end position="124"/>
    </location>
</feature>
<dbReference type="SUPFAM" id="SSF52540">
    <property type="entry name" value="P-loop containing nucleoside triphosphate hydrolases"/>
    <property type="match status" value="2"/>
</dbReference>
<keyword evidence="15" id="KW-1185">Reference proteome</keyword>
<feature type="transmembrane region" description="Helical" evidence="11">
    <location>
        <begin position="965"/>
        <end position="984"/>
    </location>
</feature>
<keyword evidence="3" id="KW-0813">Transport</keyword>
<evidence type="ECO:0000256" key="3">
    <source>
        <dbReference type="ARBA" id="ARBA00022448"/>
    </source>
</evidence>
<keyword evidence="5 11" id="KW-0812">Transmembrane</keyword>
<name>A0AAI9T6I7_PENTH</name>
<accession>A0AAI9T6I7</accession>
<dbReference type="InterPro" id="IPR003593">
    <property type="entry name" value="AAA+_ATPase"/>
</dbReference>
<evidence type="ECO:0000256" key="8">
    <source>
        <dbReference type="ARBA" id="ARBA00022989"/>
    </source>
</evidence>
<dbReference type="InterPro" id="IPR017871">
    <property type="entry name" value="ABC_transporter-like_CS"/>
</dbReference>
<feature type="transmembrane region" description="Helical" evidence="11">
    <location>
        <begin position="34"/>
        <end position="52"/>
    </location>
</feature>
<dbReference type="EMBL" id="LACB01000698">
    <property type="protein sequence ID" value="KAJ9481720.1"/>
    <property type="molecule type" value="Genomic_DNA"/>
</dbReference>
<dbReference type="PROSITE" id="PS50929">
    <property type="entry name" value="ABC_TM1F"/>
    <property type="match status" value="2"/>
</dbReference>
<dbReference type="PANTHER" id="PTHR24223:SF399">
    <property type="entry name" value="ABC TRANSPORTER ATNG"/>
    <property type="match status" value="1"/>
</dbReference>
<evidence type="ECO:0000313" key="14">
    <source>
        <dbReference type="EMBL" id="KAJ9481720.1"/>
    </source>
</evidence>
<evidence type="ECO:0000256" key="10">
    <source>
        <dbReference type="ARBA" id="ARBA00023180"/>
    </source>
</evidence>
<feature type="transmembrane region" description="Helical" evidence="11">
    <location>
        <begin position="1004"/>
        <end position="1027"/>
    </location>
</feature>
<reference evidence="14" key="1">
    <citation type="submission" date="2015-06" db="EMBL/GenBank/DDBJ databases">
        <authorList>
            <person name="Nguyen H."/>
        </authorList>
    </citation>
    <scope>NUCLEOTIDE SEQUENCE</scope>
    <source>
        <strain evidence="14">DAOM 180753</strain>
    </source>
</reference>
<evidence type="ECO:0000256" key="2">
    <source>
        <dbReference type="ARBA" id="ARBA00009726"/>
    </source>
</evidence>
<feature type="domain" description="ABC transporter" evidence="12">
    <location>
        <begin position="613"/>
        <end position="841"/>
    </location>
</feature>
<keyword evidence="8 11" id="KW-1133">Transmembrane helix</keyword>
<feature type="transmembrane region" description="Helical" evidence="11">
    <location>
        <begin position="430"/>
        <end position="453"/>
    </location>
</feature>
<dbReference type="GO" id="GO:0005524">
    <property type="term" value="F:ATP binding"/>
    <property type="evidence" value="ECO:0007669"/>
    <property type="project" value="UniProtKB-KW"/>
</dbReference>
<sequence length="1450" mass="157818">MRGKCARVDEDVFGPVVEGCLDDFDFTLLFEETILFVLPASCLLLLALAWRAPELIRVNVVVRSSLLGFFKLVSSMLHQSAIPATSSPKLRREFRNLRLRRQIIYPLIFISQVLFLAFVCKNASANTRATIPVTAIGLLAIVVMGALSYLEHRRSPRPSSLLTLYLLAAAPLNAARARTLWYMPSSDGVVISFTVTVVLMLIALGLELAPKDALMMEEGVGKPSPEERRGIVERSLLTWIAPIFAYGYRNTFTSATMPSVDPRLTTCRLKETAITDLDQPLFYSLVQLHWRDLLSPILPRACFLGLTLAQAFLVETATALVSNPKATQQSRNALVGAYALVYLGMAVSHSLPFIDPENAVRAAVAMRASLTDFVFQRLSHLDSAIELAGSATTLVSVDIERIQFGFRDIHEIWANVITTAISLFLIERSIGVAMVTGLGVSIVCMAAVFFVSLGGSKAQNHWFEATEIRIAQVVKILAEFKSIKMTGYTAGLLSSLTAARVYEVRRSQRFRAFVIVVATLAQAATALVPAFGFATYVLLHNSGDGEVLSASVAFGTLTLFNILTSSIGQLIDSVFGTVTAVGCISRVQDLCTKHYRLDPRKTNNPAEPPHSSVAMNHATAKYDEDGHDVMQKASFKVKPGMVVRVVGPIASGKSTLLKMILGEVRYCAGEVAVGDKIIGYCDQNPWLDHVSIRENITGPAPFDPDRYANTIRICALEADLESIPGGDACVCVGNGTTVSGGQKTRIGLARAIYARPRILVLDDCLSGLDANTEHLVLENLVGARGFIQEHSITTFLVSSSRKPLPSSIATLSLGPEGPVLTESASYQQHVASLLPHDSNTVHVAPSRKLSDDNNTEARLLIEENGDRLEGFEKSGELALYFMFVKVAGRTGLLVFVFLVVIFVVAITYPQIYLQTWVSQTPADQHSSIGTLTGLYLGLSSLALCAFAAACVQFTLGIAPRISIKFHALLAKALLSAPLSFLATTDRGSITNRFAQDLAIIDQEVPLAFIGTVLVFLQLLAQCVTLIIGSHYSGIAIPFLLVVVYCIQSVYLPTSCQLRLLDLEAKAPIVSLFVRSVEGLATIRAFGWLRHTQIQSRRHIVASQVPFYLLATAQNMLSLILDLVTASLAIIVISISARTHEAGLGLALFSIVGLGTSTKLLISQWTELETSLGAMRRINNFAENTPSEVSSYRSTPPPFDWPSKGTVEFRNVSLAYSDTMPPVVSNVTLKIQPEWKVGICGRTGSGKSTLISSILGLVHIQQGSIIIDDRDISVLQPDSLRSSITVVPQNAVLLPVDVRTNLTLGAVQVPTDERIIAVLKEYGLYERFHQRDGLDTLIVDDLLSHGEKQIFCIVRALLHKSRLVLLDEPTSRADSNTQQIMDSAVLGGFEGSTVLYVAHRLEILSQFDRVMVMDKGQIAEFGDPRELLQKPDSLFASTFSKANSQISGPKS</sequence>
<keyword evidence="6" id="KW-0547">Nucleotide-binding</keyword>
<dbReference type="Pfam" id="PF00664">
    <property type="entry name" value="ABC_membrane"/>
    <property type="match status" value="1"/>
</dbReference>
<evidence type="ECO:0008006" key="16">
    <source>
        <dbReference type="Google" id="ProtNLM"/>
    </source>
</evidence>
<feature type="domain" description="ABC transporter" evidence="12">
    <location>
        <begin position="1206"/>
        <end position="1439"/>
    </location>
</feature>
<evidence type="ECO:0000313" key="15">
    <source>
        <dbReference type="Proteomes" id="UP001227192"/>
    </source>
</evidence>